<reference evidence="2 3" key="1">
    <citation type="journal article" date="2020" name="ISME J.">
        <title>Comparative genomics reveals insights into cyanobacterial evolution and habitat adaptation.</title>
        <authorList>
            <person name="Chen M.Y."/>
            <person name="Teng W.K."/>
            <person name="Zhao L."/>
            <person name="Hu C.X."/>
            <person name="Zhou Y.K."/>
            <person name="Han B.P."/>
            <person name="Song L.R."/>
            <person name="Shu W.S."/>
        </authorList>
    </citation>
    <scope>NUCLEOTIDE SEQUENCE [LARGE SCALE GENOMIC DNA]</scope>
    <source>
        <strain evidence="2 3">FACHB-119</strain>
    </source>
</reference>
<dbReference type="Proteomes" id="UP000661112">
    <property type="component" value="Unassembled WGS sequence"/>
</dbReference>
<feature type="region of interest" description="Disordered" evidence="1">
    <location>
        <begin position="27"/>
        <end position="52"/>
    </location>
</feature>
<feature type="compositionally biased region" description="Gly residues" evidence="1">
    <location>
        <begin position="27"/>
        <end position="36"/>
    </location>
</feature>
<keyword evidence="3" id="KW-1185">Reference proteome</keyword>
<feature type="compositionally biased region" description="Acidic residues" evidence="1">
    <location>
        <begin position="37"/>
        <end position="52"/>
    </location>
</feature>
<evidence type="ECO:0000256" key="1">
    <source>
        <dbReference type="SAM" id="MobiDB-lite"/>
    </source>
</evidence>
<dbReference type="RefSeq" id="WP_190470354.1">
    <property type="nucleotide sequence ID" value="NZ_JACJSG010000010.1"/>
</dbReference>
<gene>
    <name evidence="2" type="ORF">H6G83_09280</name>
</gene>
<name>A0ABR8D2Y4_9NOST</name>
<proteinExistence type="predicted"/>
<protein>
    <submittedName>
        <fullName evidence="2">Uncharacterized protein</fullName>
    </submittedName>
</protein>
<dbReference type="EMBL" id="JACJSG010000010">
    <property type="protein sequence ID" value="MBD2500801.1"/>
    <property type="molecule type" value="Genomic_DNA"/>
</dbReference>
<sequence>MHQQDRELLYRFRGDRVLIVFWGLGGDEGVGEVGGDGGDEGDEGVGGDGEES</sequence>
<accession>A0ABR8D2Y4</accession>
<evidence type="ECO:0000313" key="2">
    <source>
        <dbReference type="EMBL" id="MBD2500801.1"/>
    </source>
</evidence>
<organism evidence="2 3">
    <name type="scientific">Anabaena azotica FACHB-119</name>
    <dbReference type="NCBI Taxonomy" id="947527"/>
    <lineage>
        <taxon>Bacteria</taxon>
        <taxon>Bacillati</taxon>
        <taxon>Cyanobacteriota</taxon>
        <taxon>Cyanophyceae</taxon>
        <taxon>Nostocales</taxon>
        <taxon>Nostocaceae</taxon>
        <taxon>Anabaena</taxon>
        <taxon>Anabaena azotica</taxon>
    </lineage>
</organism>
<comment type="caution">
    <text evidence="2">The sequence shown here is derived from an EMBL/GenBank/DDBJ whole genome shotgun (WGS) entry which is preliminary data.</text>
</comment>
<evidence type="ECO:0000313" key="3">
    <source>
        <dbReference type="Proteomes" id="UP000661112"/>
    </source>
</evidence>